<dbReference type="AlphaFoldDB" id="A0A448YHQ2"/>
<feature type="compositionally biased region" description="Polar residues" evidence="1">
    <location>
        <begin position="516"/>
        <end position="530"/>
    </location>
</feature>
<dbReference type="InterPro" id="IPR021819">
    <property type="entry name" value="Far11/STRP_C"/>
</dbReference>
<dbReference type="SMART" id="SM01293">
    <property type="entry name" value="DUF3402"/>
    <property type="match status" value="1"/>
</dbReference>
<keyword evidence="5" id="KW-1185">Reference proteome</keyword>
<dbReference type="STRING" id="13370.A0A448YHQ2"/>
<dbReference type="EMBL" id="CAACVR010000004">
    <property type="protein sequence ID" value="VEU20436.1"/>
    <property type="molecule type" value="Genomic_DNA"/>
</dbReference>
<dbReference type="GO" id="GO:0007010">
    <property type="term" value="P:cytoskeleton organization"/>
    <property type="evidence" value="ECO:0007669"/>
    <property type="project" value="TreeGrafter"/>
</dbReference>
<feature type="compositionally biased region" description="Low complexity" evidence="1">
    <location>
        <begin position="328"/>
        <end position="356"/>
    </location>
</feature>
<dbReference type="FunCoup" id="A0A448YHQ2">
    <property type="interactions" value="28"/>
</dbReference>
<protein>
    <submittedName>
        <fullName evidence="4">DEKNAAC101374</fullName>
    </submittedName>
</protein>
<dbReference type="InterPro" id="IPR012486">
    <property type="entry name" value="Far11/STRP_N"/>
</dbReference>
<feature type="compositionally biased region" description="Low complexity" evidence="1">
    <location>
        <begin position="90"/>
        <end position="99"/>
    </location>
</feature>
<dbReference type="PANTHER" id="PTHR13239">
    <property type="entry name" value="PROTEIN REQUIRED FOR HYPHAL ANASTOMOSIS HAM-2"/>
    <property type="match status" value="1"/>
</dbReference>
<organism evidence="4 5">
    <name type="scientific">Brettanomyces naardenensis</name>
    <name type="common">Yeast</name>
    <dbReference type="NCBI Taxonomy" id="13370"/>
    <lineage>
        <taxon>Eukaryota</taxon>
        <taxon>Fungi</taxon>
        <taxon>Dikarya</taxon>
        <taxon>Ascomycota</taxon>
        <taxon>Saccharomycotina</taxon>
        <taxon>Pichiomycetes</taxon>
        <taxon>Pichiales</taxon>
        <taxon>Pichiaceae</taxon>
        <taxon>Brettanomyces</taxon>
    </lineage>
</organism>
<dbReference type="OrthoDB" id="18234at2759"/>
<sequence length="1036" mass="119500">MNSEKGFGESQYSGRSSQEEQDMSRDDDRDLQDEDREDDECADEAQNEDAPPGPPSIEEFQELDIMNDDYGESVIIDKNEMVETSDDQDLLSSPSSKLSFEGDTEQDIDGFTNLNIILEYPRLNADFQELGSFEDEVQDWFSSNDLKGLKSVKLLCKNVPQEDSEIFIRESAASLQLLLHSGGNCDEEKLLRQVINLSYLVMGGFGTADDQNDIIQRMIFQSSRLVSDRDIIKLLSEIVKSRANKLADSGNCETPLTHKTIQMWSNQLFYSLTILHIIVLTYLKNLNANYEQKSSLVELFDEEDLLGSVTKAIDKWRWISCESEDSEPSSIIDSISNTNGGNYSGNQNNNTSSNGEQQGGKKSARSQMSLSIIMAFKLRNVVIFFNDLILLQFGNLDQLRSTKEFLAFRNCDSKQTNATGEASLRITPLDYRRYRDELTTRYPTFTPPKYEISRILDASISNDEDVPEMTLPDLTSSISMLSSQGTLNKKRESNPGGNNVFSNPPDIHIATPMPSPTLTPQHTGSSAFSNTSEYERVNGDVKKKLFMTQSDFPNIYPFEKDVPYSIKEATDIFYHHVKDDFYSKQFVSTFEEFVQEEKGVSRGKGEIQKQFFYADSDIEKDPMFEPEIRSLQRVEKFYNENLPYLSSLIYVLIQIVSSNVLPAHADDRRFRQRGQRSQAVFPYPPEESSDELRGPYFVKDLTPSDKQRLEVIRMKESTLKSASTIILMLSKWFKLSHILKFEYFAALLFDNNFISQSFRVLDSNKVHSQWGKSYDFKDPESLINNRLVYCDYQVLYRLKEYNFFIKALSLSDTSLKPFEPDTTEQEACEGIFQFKDGAASESMLSFILPFNAQCNISVENPNRRYCLIVTNLFKTVYGMISHFKIQRIYRLLEVRPTDTLRFYLTLFNESLYKPILKIIKLMSPFSGKKWRANNMDLISFVYLFYKVGLKDRWLTNYFTGSLEERLKVSYENEFALRCLLKYYNVRNYSGTLKKFGYSSQDRDFMKDLRKSDDDFFDSQMDKIVSDEFQGYLKIEE</sequence>
<gene>
    <name evidence="4" type="ORF">BRENAR_LOCUS1171</name>
</gene>
<feature type="region of interest" description="Disordered" evidence="1">
    <location>
        <begin position="1"/>
        <end position="58"/>
    </location>
</feature>
<evidence type="ECO:0000313" key="4">
    <source>
        <dbReference type="EMBL" id="VEU20436.1"/>
    </source>
</evidence>
<feature type="domain" description="Far11/STRP C-terminal" evidence="3">
    <location>
        <begin position="563"/>
        <end position="1032"/>
    </location>
</feature>
<dbReference type="SMART" id="SM01292">
    <property type="entry name" value="N1221"/>
    <property type="match status" value="1"/>
</dbReference>
<feature type="compositionally biased region" description="Acidic residues" evidence="1">
    <location>
        <begin position="29"/>
        <end position="47"/>
    </location>
</feature>
<dbReference type="Pfam" id="PF11882">
    <property type="entry name" value="DUF3402"/>
    <property type="match status" value="1"/>
</dbReference>
<feature type="region of interest" description="Disordered" evidence="1">
    <location>
        <begin position="482"/>
        <end position="530"/>
    </location>
</feature>
<dbReference type="GO" id="GO:0005829">
    <property type="term" value="C:cytosol"/>
    <property type="evidence" value="ECO:0007669"/>
    <property type="project" value="TreeGrafter"/>
</dbReference>
<accession>A0A448YHQ2</accession>
<evidence type="ECO:0000256" key="1">
    <source>
        <dbReference type="SAM" id="MobiDB-lite"/>
    </source>
</evidence>
<dbReference type="PANTHER" id="PTHR13239:SF4">
    <property type="entry name" value="AT25231P"/>
    <property type="match status" value="1"/>
</dbReference>
<dbReference type="InterPro" id="IPR040185">
    <property type="entry name" value="Far11/STRP"/>
</dbReference>
<feature type="region of interest" description="Disordered" evidence="1">
    <location>
        <begin position="84"/>
        <end position="104"/>
    </location>
</feature>
<reference evidence="4 5" key="1">
    <citation type="submission" date="2018-12" db="EMBL/GenBank/DDBJ databases">
        <authorList>
            <person name="Tiukova I."/>
            <person name="Dainat J."/>
        </authorList>
    </citation>
    <scope>NUCLEOTIDE SEQUENCE [LARGE SCALE GENOMIC DNA]</scope>
</reference>
<dbReference type="InParanoid" id="A0A448YHQ2"/>
<feature type="domain" description="Far11/STRP N-terminal" evidence="2">
    <location>
        <begin position="120"/>
        <end position="462"/>
    </location>
</feature>
<feature type="region of interest" description="Disordered" evidence="1">
    <location>
        <begin position="327"/>
        <end position="361"/>
    </location>
</feature>
<evidence type="ECO:0000259" key="2">
    <source>
        <dbReference type="SMART" id="SM01292"/>
    </source>
</evidence>
<dbReference type="Pfam" id="PF07923">
    <property type="entry name" value="N1221"/>
    <property type="match status" value="2"/>
</dbReference>
<evidence type="ECO:0000313" key="5">
    <source>
        <dbReference type="Proteomes" id="UP000290900"/>
    </source>
</evidence>
<evidence type="ECO:0000259" key="3">
    <source>
        <dbReference type="SMART" id="SM01293"/>
    </source>
</evidence>
<dbReference type="Proteomes" id="UP000290900">
    <property type="component" value="Unassembled WGS sequence"/>
</dbReference>
<proteinExistence type="predicted"/>
<name>A0A448YHQ2_BRENA</name>